<evidence type="ECO:0000313" key="8">
    <source>
        <dbReference type="Proteomes" id="UP000070299"/>
    </source>
</evidence>
<dbReference type="InterPro" id="IPR050446">
    <property type="entry name" value="FAD-oxidoreductase/Apoptosis"/>
</dbReference>
<gene>
    <name evidence="7" type="ORF">AX660_11685</name>
</gene>
<evidence type="ECO:0000256" key="2">
    <source>
        <dbReference type="ARBA" id="ARBA00022630"/>
    </source>
</evidence>
<evidence type="ECO:0000256" key="1">
    <source>
        <dbReference type="ARBA" id="ARBA00001974"/>
    </source>
</evidence>
<dbReference type="InterPro" id="IPR036188">
    <property type="entry name" value="FAD/NAD-bd_sf"/>
</dbReference>
<dbReference type="PANTHER" id="PTHR43557:SF2">
    <property type="entry name" value="RIESKE DOMAIN-CONTAINING PROTEIN-RELATED"/>
    <property type="match status" value="1"/>
</dbReference>
<name>A0A136A0U6_9ALTE</name>
<dbReference type="GO" id="GO:0005737">
    <property type="term" value="C:cytoplasm"/>
    <property type="evidence" value="ECO:0007669"/>
    <property type="project" value="TreeGrafter"/>
</dbReference>
<dbReference type="SUPFAM" id="SSF51905">
    <property type="entry name" value="FAD/NAD(P)-binding domain"/>
    <property type="match status" value="1"/>
</dbReference>
<dbReference type="Proteomes" id="UP000070299">
    <property type="component" value="Unassembled WGS sequence"/>
</dbReference>
<sequence>MEDKAINTTRCIIIGASHAGVNCAFALRKAGWDGDITLFDADPTLPYHRPPLSKAYLTSDDGIEKNLLKSADSYEKENITLNLGLTVSAIDKSNHTITTSDGKVHSYNKLVIATGARPFIPPIAGLEQAHQLYPLRSAADVNHIRSALKQSPSKRVVIIGGGYIGLETAASMRKLGASVTVLEREQRILARVTAPVMSDFFSLLHAQHGVEILTSKNVARITTSPDYNMVICDDGSEYPADIIVVGVGIRVNTELAQAAQLDINNGIVVDDQARSSDPDIYAIGDCSYHFNPHYDRFIRLESVQNAVDQAKVAAASICGEAPIYDSLPWFWSDQYEVKLQMVGLSTGYNNIVLRKELSDDGLTEHKFSLWYFKDETLLAVDAVNNAKAYVVATKLLKSGTTVDQVKLADNNQELNPANLV</sequence>
<keyword evidence="3" id="KW-0274">FAD</keyword>
<dbReference type="STRING" id="1799789.AX660_11685"/>
<evidence type="ECO:0000256" key="4">
    <source>
        <dbReference type="ARBA" id="ARBA00023002"/>
    </source>
</evidence>
<dbReference type="PANTHER" id="PTHR43557">
    <property type="entry name" value="APOPTOSIS-INDUCING FACTOR 1"/>
    <property type="match status" value="1"/>
</dbReference>
<dbReference type="RefSeq" id="WP_068375661.1">
    <property type="nucleotide sequence ID" value="NZ_LSNE01000005.1"/>
</dbReference>
<comment type="cofactor">
    <cofactor evidence="1">
        <name>FAD</name>
        <dbReference type="ChEBI" id="CHEBI:57692"/>
    </cofactor>
</comment>
<dbReference type="PRINTS" id="PR00368">
    <property type="entry name" value="FADPNR"/>
</dbReference>
<dbReference type="SUPFAM" id="SSF55424">
    <property type="entry name" value="FAD/NAD-linked reductases, dimerisation (C-terminal) domain"/>
    <property type="match status" value="1"/>
</dbReference>
<reference evidence="8" key="1">
    <citation type="submission" date="2016-02" db="EMBL/GenBank/DDBJ databases">
        <authorList>
            <person name="Schultz-Johansen M."/>
            <person name="Glaring M.A."/>
            <person name="Bech P.K."/>
            <person name="Stougaard P."/>
        </authorList>
    </citation>
    <scope>NUCLEOTIDE SEQUENCE [LARGE SCALE GENOMIC DNA]</scope>
    <source>
        <strain evidence="8">S66</strain>
    </source>
</reference>
<dbReference type="InterPro" id="IPR016156">
    <property type="entry name" value="FAD/NAD-linked_Rdtase_dimer_sf"/>
</dbReference>
<protein>
    <submittedName>
        <fullName evidence="7">Pyridine nucleotide-disulfide oxidoreductase</fullName>
    </submittedName>
</protein>
<dbReference type="PRINTS" id="PR00411">
    <property type="entry name" value="PNDRDTASEI"/>
</dbReference>
<dbReference type="GO" id="GO:0016651">
    <property type="term" value="F:oxidoreductase activity, acting on NAD(P)H"/>
    <property type="evidence" value="ECO:0007669"/>
    <property type="project" value="TreeGrafter"/>
</dbReference>
<dbReference type="AlphaFoldDB" id="A0A136A0U6"/>
<dbReference type="InterPro" id="IPR023753">
    <property type="entry name" value="FAD/NAD-binding_dom"/>
</dbReference>
<evidence type="ECO:0000259" key="5">
    <source>
        <dbReference type="Pfam" id="PF07992"/>
    </source>
</evidence>
<evidence type="ECO:0000259" key="6">
    <source>
        <dbReference type="Pfam" id="PF14759"/>
    </source>
</evidence>
<proteinExistence type="predicted"/>
<evidence type="ECO:0000256" key="3">
    <source>
        <dbReference type="ARBA" id="ARBA00022827"/>
    </source>
</evidence>
<accession>A0A136A0U6</accession>
<dbReference type="Gene3D" id="3.50.50.60">
    <property type="entry name" value="FAD/NAD(P)-binding domain"/>
    <property type="match status" value="2"/>
</dbReference>
<comment type="caution">
    <text evidence="7">The sequence shown here is derived from an EMBL/GenBank/DDBJ whole genome shotgun (WGS) entry which is preliminary data.</text>
</comment>
<dbReference type="Pfam" id="PF07992">
    <property type="entry name" value="Pyr_redox_2"/>
    <property type="match status" value="1"/>
</dbReference>
<feature type="domain" description="FAD/NAD(P)-binding" evidence="5">
    <location>
        <begin position="10"/>
        <end position="310"/>
    </location>
</feature>
<feature type="domain" description="Reductase C-terminal" evidence="6">
    <location>
        <begin position="329"/>
        <end position="415"/>
    </location>
</feature>
<keyword evidence="8" id="KW-1185">Reference proteome</keyword>
<evidence type="ECO:0000313" key="7">
    <source>
        <dbReference type="EMBL" id="KXI28851.1"/>
    </source>
</evidence>
<keyword evidence="4" id="KW-0560">Oxidoreductase</keyword>
<dbReference type="Pfam" id="PF14759">
    <property type="entry name" value="Reductase_C"/>
    <property type="match status" value="1"/>
</dbReference>
<dbReference type="Gene3D" id="3.30.390.30">
    <property type="match status" value="1"/>
</dbReference>
<keyword evidence="2" id="KW-0285">Flavoprotein</keyword>
<dbReference type="EMBL" id="LSNE01000005">
    <property type="protein sequence ID" value="KXI28851.1"/>
    <property type="molecule type" value="Genomic_DNA"/>
</dbReference>
<dbReference type="InterPro" id="IPR028202">
    <property type="entry name" value="Reductase_C"/>
</dbReference>
<dbReference type="OrthoDB" id="9800167at2"/>
<organism evidence="7 8">
    <name type="scientific">Paraglaciecola hydrolytica</name>
    <dbReference type="NCBI Taxonomy" id="1799789"/>
    <lineage>
        <taxon>Bacteria</taxon>
        <taxon>Pseudomonadati</taxon>
        <taxon>Pseudomonadota</taxon>
        <taxon>Gammaproteobacteria</taxon>
        <taxon>Alteromonadales</taxon>
        <taxon>Alteromonadaceae</taxon>
        <taxon>Paraglaciecola</taxon>
    </lineage>
</organism>